<reference evidence="2 3" key="1">
    <citation type="submission" date="2016-10" db="EMBL/GenBank/DDBJ databases">
        <authorList>
            <person name="de Groot N.N."/>
        </authorList>
    </citation>
    <scope>NUCLEOTIDE SEQUENCE [LARGE SCALE GENOMIC DNA]</scope>
    <source>
        <strain evidence="2 3">CGMCC 1.5337</strain>
    </source>
</reference>
<sequence length="138" mass="15156">MSDHEPTGTGRMAKVRRYRRLLFACIGVGVGGFLVAVEFDYPLVGLVVYWAGILAALGVWKGTSVTLYDERDLDLERRASLLTLQIAGVVGVLAMTTLVVTDQMPSVDVPERIVGGFLTISALFIVYGVVYTVVRYRR</sequence>
<evidence type="ECO:0000313" key="3">
    <source>
        <dbReference type="Proteomes" id="UP000198518"/>
    </source>
</evidence>
<dbReference type="STRING" id="355548.SAMN04487945_1069"/>
<dbReference type="EMBL" id="FOJA01000001">
    <property type="protein sequence ID" value="SEW03779.1"/>
    <property type="molecule type" value="Genomic_DNA"/>
</dbReference>
<dbReference type="InterPro" id="IPR019235">
    <property type="entry name" value="DUF2178_TM"/>
</dbReference>
<feature type="transmembrane region" description="Helical" evidence="1">
    <location>
        <begin position="43"/>
        <end position="60"/>
    </location>
</feature>
<accession>A0A1I0NQV0</accession>
<organism evidence="2 3">
    <name type="scientific">Halobacterium jilantaiense</name>
    <dbReference type="NCBI Taxonomy" id="355548"/>
    <lineage>
        <taxon>Archaea</taxon>
        <taxon>Methanobacteriati</taxon>
        <taxon>Methanobacteriota</taxon>
        <taxon>Stenosarchaea group</taxon>
        <taxon>Halobacteria</taxon>
        <taxon>Halobacteriales</taxon>
        <taxon>Halobacteriaceae</taxon>
        <taxon>Halobacterium</taxon>
    </lineage>
</organism>
<protein>
    <submittedName>
        <fullName evidence="2">Predicted membrane protein</fullName>
    </submittedName>
</protein>
<dbReference type="OrthoDB" id="324434at2157"/>
<dbReference type="RefSeq" id="WP_089668324.1">
    <property type="nucleotide sequence ID" value="NZ_FOJA01000001.1"/>
</dbReference>
<keyword evidence="1" id="KW-1133">Transmembrane helix</keyword>
<evidence type="ECO:0000313" key="2">
    <source>
        <dbReference type="EMBL" id="SEW03779.1"/>
    </source>
</evidence>
<feature type="transmembrane region" description="Helical" evidence="1">
    <location>
        <begin position="113"/>
        <end position="134"/>
    </location>
</feature>
<keyword evidence="3" id="KW-1185">Reference proteome</keyword>
<dbReference type="AlphaFoldDB" id="A0A1I0NQV0"/>
<gene>
    <name evidence="2" type="ORF">SAMN04487945_1069</name>
</gene>
<keyword evidence="1" id="KW-0812">Transmembrane</keyword>
<keyword evidence="1" id="KW-0472">Membrane</keyword>
<feature type="transmembrane region" description="Helical" evidence="1">
    <location>
        <begin position="81"/>
        <end position="101"/>
    </location>
</feature>
<evidence type="ECO:0000256" key="1">
    <source>
        <dbReference type="SAM" id="Phobius"/>
    </source>
</evidence>
<feature type="transmembrane region" description="Helical" evidence="1">
    <location>
        <begin position="21"/>
        <end position="37"/>
    </location>
</feature>
<proteinExistence type="predicted"/>
<dbReference type="Pfam" id="PF09946">
    <property type="entry name" value="DUF2178"/>
    <property type="match status" value="1"/>
</dbReference>
<dbReference type="Proteomes" id="UP000198518">
    <property type="component" value="Unassembled WGS sequence"/>
</dbReference>
<name>A0A1I0NQV0_9EURY</name>